<gene>
    <name evidence="1" type="ORF">APAL1065_LOCUS20559</name>
</gene>
<evidence type="ECO:0000313" key="1">
    <source>
        <dbReference type="EMBL" id="CAD9982437.1"/>
    </source>
</evidence>
<accession>A0A7S2YL06</accession>
<dbReference type="AlphaFoldDB" id="A0A7S2YL06"/>
<dbReference type="EMBL" id="HBHT01030643">
    <property type="protein sequence ID" value="CAD9982437.1"/>
    <property type="molecule type" value="Transcribed_RNA"/>
</dbReference>
<proteinExistence type="predicted"/>
<dbReference type="Gene3D" id="3.40.50.11350">
    <property type="match status" value="1"/>
</dbReference>
<reference evidence="1" key="1">
    <citation type="submission" date="2021-01" db="EMBL/GenBank/DDBJ databases">
        <authorList>
            <person name="Corre E."/>
            <person name="Pelletier E."/>
            <person name="Niang G."/>
            <person name="Scheremetjew M."/>
            <person name="Finn R."/>
            <person name="Kale V."/>
            <person name="Holt S."/>
            <person name="Cochrane G."/>
            <person name="Meng A."/>
            <person name="Brown T."/>
            <person name="Cohen L."/>
        </authorList>
    </citation>
    <scope>NUCLEOTIDE SEQUENCE</scope>
    <source>
        <strain evidence="1">CCMP125</strain>
    </source>
</reference>
<name>A0A7S2YL06_9STRA</name>
<sequence length="119" mass="13995">MDSKESGDTERVLGHHVNPNFYGMIDQLVASRGKFFFGCWQSTFSGYINRLRGYHSQRHKEPGYEKGDLRTSFHYSPKGHFDDMRKYYPVRKPFYAREFPTAWRLLNHDTEDTPALIVG</sequence>
<organism evidence="1">
    <name type="scientific">Entomoneis paludosa</name>
    <dbReference type="NCBI Taxonomy" id="265537"/>
    <lineage>
        <taxon>Eukaryota</taxon>
        <taxon>Sar</taxon>
        <taxon>Stramenopiles</taxon>
        <taxon>Ochrophyta</taxon>
        <taxon>Bacillariophyta</taxon>
        <taxon>Bacillariophyceae</taxon>
        <taxon>Bacillariophycidae</taxon>
        <taxon>Entomoneidaceae</taxon>
        <taxon>Entomoneis</taxon>
    </lineage>
</organism>
<protein>
    <submittedName>
        <fullName evidence="1">Uncharacterized protein</fullName>
    </submittedName>
</protein>